<dbReference type="InterPro" id="IPR003594">
    <property type="entry name" value="HATPase_dom"/>
</dbReference>
<dbReference type="GO" id="GO:0016740">
    <property type="term" value="F:transferase activity"/>
    <property type="evidence" value="ECO:0007669"/>
    <property type="project" value="UniProtKB-KW"/>
</dbReference>
<feature type="transmembrane region" description="Helical" evidence="2">
    <location>
        <begin position="115"/>
        <end position="133"/>
    </location>
</feature>
<keyword evidence="2" id="KW-0472">Membrane</keyword>
<proteinExistence type="predicted"/>
<dbReference type="Pfam" id="PF02518">
    <property type="entry name" value="HATPase_c"/>
    <property type="match status" value="1"/>
</dbReference>
<dbReference type="PANTHER" id="PTHR43065">
    <property type="entry name" value="SENSOR HISTIDINE KINASE"/>
    <property type="match status" value="1"/>
</dbReference>
<sequence length="685" mass="78849">MMLKKWLFESNLVYGFIEFFIGVALLIFTVQLYLLWKRKQNSILKGFVLYYIFLTVATFLESSRKFVWGLYTEGMDTSYVLLIIDEGSLGRTFLLLANVAFMNYINKTFSQKRQIIKVLMHSYSLTLIIFYYFPYFHTIYLKILVLIQSLLVFVPAMVKAYYFVHHTSNYSKKKMLNVFRFCLVQNLIWITNVFDGLWDLVFDLNFGPFYYTMCILTLTAVYFAYEGNFKIDLESIPTINTDNILYPSKKIKGNQKEPTISKNGGKEYILLSCPFCFESSYYRISSELHERCISTKGQLTSVFIRSGIICTHPFIVYIDQHLDIRGYERLDYSRDIDLLLKNLPDAVFHVSYDTTVIDIFGNEEVLFQPREHQIGKKIINLIPKDVGFKTKACIEQAIDQKKITSITYSLEIKGEKHYFEARCIPTSQNTVLSVIRDVTELKKAEKKILVEQLRFEKIESLAVLAGGIAHDFNNLLVSILGNVDLLQYEDNLSHEGKEILSDLTNAGQRAKQLTQKLLTFSKRNPTIKTKNSLIQILDDSISLAMRGSKSKTDVKIIGEIPEIELDSGQINQLFDNLLLNAQQAMPQGGIITITIELKEVFLQDETPLSQGTYIQISFEDQGKGIPKEQQKHIFEPYFTTKTKGNGLGLASCYSIMQEHDGWITFESEANQGTVFKLYFPIQNPQ</sequence>
<evidence type="ECO:0000259" key="3">
    <source>
        <dbReference type="PROSITE" id="PS50109"/>
    </source>
</evidence>
<dbReference type="CDD" id="cd00075">
    <property type="entry name" value="HATPase"/>
    <property type="match status" value="1"/>
</dbReference>
<dbReference type="PRINTS" id="PR00344">
    <property type="entry name" value="BCTRLSENSOR"/>
</dbReference>
<dbReference type="PROSITE" id="PS50109">
    <property type="entry name" value="HIS_KIN"/>
    <property type="match status" value="1"/>
</dbReference>
<dbReference type="InterPro" id="IPR004358">
    <property type="entry name" value="Sig_transdc_His_kin-like_C"/>
</dbReference>
<dbReference type="InterPro" id="IPR005467">
    <property type="entry name" value="His_kinase_dom"/>
</dbReference>
<dbReference type="SMART" id="SM00387">
    <property type="entry name" value="HATPase_c"/>
    <property type="match status" value="1"/>
</dbReference>
<protein>
    <submittedName>
        <fullName evidence="4">Adaptive-response sensory-kinase SasA</fullName>
        <ecNumber evidence="4">2.7.-.-</ecNumber>
    </submittedName>
</protein>
<gene>
    <name evidence="4" type="ORF">NEF87_003423</name>
</gene>
<keyword evidence="2" id="KW-1133">Transmembrane helix</keyword>
<dbReference type="CDD" id="cd00082">
    <property type="entry name" value="HisKA"/>
    <property type="match status" value="1"/>
</dbReference>
<dbReference type="SUPFAM" id="SSF55785">
    <property type="entry name" value="PYP-like sensor domain (PAS domain)"/>
    <property type="match status" value="1"/>
</dbReference>
<dbReference type="EMBL" id="CP104013">
    <property type="protein sequence ID" value="UYP47138.1"/>
    <property type="molecule type" value="Genomic_DNA"/>
</dbReference>
<evidence type="ECO:0000313" key="4">
    <source>
        <dbReference type="EMBL" id="UYP47138.1"/>
    </source>
</evidence>
<feature type="transmembrane region" description="Helical" evidence="2">
    <location>
        <begin position="206"/>
        <end position="225"/>
    </location>
</feature>
<dbReference type="Gene3D" id="3.30.450.20">
    <property type="entry name" value="PAS domain"/>
    <property type="match status" value="1"/>
</dbReference>
<evidence type="ECO:0000313" key="5">
    <source>
        <dbReference type="Proteomes" id="UP001208689"/>
    </source>
</evidence>
<keyword evidence="2" id="KW-0812">Transmembrane</keyword>
<dbReference type="Gene3D" id="1.10.287.130">
    <property type="match status" value="1"/>
</dbReference>
<dbReference type="Gene3D" id="3.30.565.10">
    <property type="entry name" value="Histidine kinase-like ATPase, C-terminal domain"/>
    <property type="match status" value="1"/>
</dbReference>
<dbReference type="EC" id="2.7.-.-" evidence="4"/>
<keyword evidence="4" id="KW-0808">Transferase</keyword>
<dbReference type="Pfam" id="PF00512">
    <property type="entry name" value="HisKA"/>
    <property type="match status" value="1"/>
</dbReference>
<feature type="transmembrane region" description="Helical" evidence="2">
    <location>
        <begin position="43"/>
        <end position="60"/>
    </location>
</feature>
<dbReference type="SMART" id="SM00388">
    <property type="entry name" value="HisKA"/>
    <property type="match status" value="1"/>
</dbReference>
<dbReference type="InterPro" id="IPR003661">
    <property type="entry name" value="HisK_dim/P_dom"/>
</dbReference>
<keyword evidence="1" id="KW-0597">Phosphoprotein</keyword>
<dbReference type="Proteomes" id="UP001208689">
    <property type="component" value="Chromosome"/>
</dbReference>
<accession>A0ABY6HUE8</accession>
<reference evidence="4" key="1">
    <citation type="submission" date="2022-09" db="EMBL/GenBank/DDBJ databases">
        <title>Actin cytoskeleton and complex cell architecture in an #Asgard archaeon.</title>
        <authorList>
            <person name="Ponce Toledo R.I."/>
            <person name="Schleper C."/>
            <person name="Rodrigues Oliveira T."/>
            <person name="Wollweber F."/>
            <person name="Xu J."/>
            <person name="Rittmann S."/>
            <person name="Klingl A."/>
            <person name="Pilhofer M."/>
        </authorList>
    </citation>
    <scope>NUCLEOTIDE SEQUENCE</scope>
    <source>
        <strain evidence="4">B-35</strain>
    </source>
</reference>
<dbReference type="InterPro" id="IPR036890">
    <property type="entry name" value="HATPase_C_sf"/>
</dbReference>
<name>A0ABY6HUE8_9ARCH</name>
<evidence type="ECO:0000256" key="1">
    <source>
        <dbReference type="ARBA" id="ARBA00022553"/>
    </source>
</evidence>
<evidence type="ECO:0000256" key="2">
    <source>
        <dbReference type="SAM" id="Phobius"/>
    </source>
</evidence>
<feature type="transmembrane region" description="Helical" evidence="2">
    <location>
        <begin position="12"/>
        <end position="36"/>
    </location>
</feature>
<dbReference type="SUPFAM" id="SSF47384">
    <property type="entry name" value="Homodimeric domain of signal transducing histidine kinase"/>
    <property type="match status" value="1"/>
</dbReference>
<keyword evidence="5" id="KW-1185">Reference proteome</keyword>
<feature type="transmembrane region" description="Helical" evidence="2">
    <location>
        <begin position="176"/>
        <end position="194"/>
    </location>
</feature>
<organism evidence="4 5">
    <name type="scientific">Candidatus Lokiarchaeum ossiferum</name>
    <dbReference type="NCBI Taxonomy" id="2951803"/>
    <lineage>
        <taxon>Archaea</taxon>
        <taxon>Promethearchaeati</taxon>
        <taxon>Promethearchaeota</taxon>
        <taxon>Promethearchaeia</taxon>
        <taxon>Promethearchaeales</taxon>
        <taxon>Promethearchaeaceae</taxon>
        <taxon>Candidatus Lokiarchaeum</taxon>
    </lineage>
</organism>
<feature type="transmembrane region" description="Helical" evidence="2">
    <location>
        <begin position="139"/>
        <end position="164"/>
    </location>
</feature>
<dbReference type="InterPro" id="IPR036097">
    <property type="entry name" value="HisK_dim/P_sf"/>
</dbReference>
<feature type="transmembrane region" description="Helical" evidence="2">
    <location>
        <begin position="80"/>
        <end position="103"/>
    </location>
</feature>
<dbReference type="PANTHER" id="PTHR43065:SF42">
    <property type="entry name" value="TWO-COMPONENT SENSOR PPRA"/>
    <property type="match status" value="1"/>
</dbReference>
<feature type="domain" description="Histidine kinase" evidence="3">
    <location>
        <begin position="467"/>
        <end position="683"/>
    </location>
</feature>
<dbReference type="InterPro" id="IPR035965">
    <property type="entry name" value="PAS-like_dom_sf"/>
</dbReference>
<dbReference type="SUPFAM" id="SSF55874">
    <property type="entry name" value="ATPase domain of HSP90 chaperone/DNA topoisomerase II/histidine kinase"/>
    <property type="match status" value="1"/>
</dbReference>